<dbReference type="RefSeq" id="WP_136461026.1">
    <property type="nucleotide sequence ID" value="NZ_SRKY01000001.1"/>
</dbReference>
<dbReference type="InterPro" id="IPR000073">
    <property type="entry name" value="AB_hydrolase_1"/>
</dbReference>
<protein>
    <submittedName>
        <fullName evidence="2">Alpha/beta hydrolase</fullName>
    </submittedName>
</protein>
<sequence length="280" mass="30452">MNIAVPIQAPKPAAGHIARVHDGTGMPVVFIPGFLETTDIWSSLLRRTRPFLPECHALSLPGHPPWVPEPDDHLTDDWANTIAETLEDLGPKGVRLVGHSTGGLVALEIARLRPDLVKDVLLIGALHAGDVGGHKTWTHAAAEMPWIGPFLLSAALKAWLRSEESFRAGLASSMADRAGLFDVPVDMREMMRSACPRTLHALLQWMSHRDGADLSDISAPVASVIGTRDAVISPHHQIDTLRLLGNSSATLVPTGHLPFLERPDLFDPLFLGWLSRRTPN</sequence>
<evidence type="ECO:0000313" key="3">
    <source>
        <dbReference type="Proteomes" id="UP000306602"/>
    </source>
</evidence>
<organism evidence="2 3">
    <name type="scientific">Aliishimia ponticola</name>
    <dbReference type="NCBI Taxonomy" id="2499833"/>
    <lineage>
        <taxon>Bacteria</taxon>
        <taxon>Pseudomonadati</taxon>
        <taxon>Pseudomonadota</taxon>
        <taxon>Alphaproteobacteria</taxon>
        <taxon>Rhodobacterales</taxon>
        <taxon>Paracoccaceae</taxon>
        <taxon>Aliishimia</taxon>
    </lineage>
</organism>
<keyword evidence="3" id="KW-1185">Reference proteome</keyword>
<dbReference type="GO" id="GO:0016787">
    <property type="term" value="F:hydrolase activity"/>
    <property type="evidence" value="ECO:0007669"/>
    <property type="project" value="UniProtKB-KW"/>
</dbReference>
<keyword evidence="2" id="KW-0378">Hydrolase</keyword>
<evidence type="ECO:0000313" key="2">
    <source>
        <dbReference type="EMBL" id="THH38134.1"/>
    </source>
</evidence>
<reference evidence="2 3" key="1">
    <citation type="submission" date="2019-04" db="EMBL/GenBank/DDBJ databases">
        <title>Shimia ponticola sp. nov., isolated from seawater.</title>
        <authorList>
            <person name="Kim Y.-O."/>
            <person name="Yoon J.-H."/>
        </authorList>
    </citation>
    <scope>NUCLEOTIDE SEQUENCE [LARGE SCALE GENOMIC DNA]</scope>
    <source>
        <strain evidence="2 3">MYP11</strain>
    </source>
</reference>
<accession>A0A4S4NF05</accession>
<dbReference type="Proteomes" id="UP000306602">
    <property type="component" value="Unassembled WGS sequence"/>
</dbReference>
<gene>
    <name evidence="2" type="ORF">E4Z66_00725</name>
</gene>
<evidence type="ECO:0000259" key="1">
    <source>
        <dbReference type="Pfam" id="PF12697"/>
    </source>
</evidence>
<dbReference type="EMBL" id="SRKY01000001">
    <property type="protein sequence ID" value="THH38134.1"/>
    <property type="molecule type" value="Genomic_DNA"/>
</dbReference>
<dbReference type="Pfam" id="PF12697">
    <property type="entry name" value="Abhydrolase_6"/>
    <property type="match status" value="1"/>
</dbReference>
<dbReference type="InterPro" id="IPR050266">
    <property type="entry name" value="AB_hydrolase_sf"/>
</dbReference>
<comment type="caution">
    <text evidence="2">The sequence shown here is derived from an EMBL/GenBank/DDBJ whole genome shotgun (WGS) entry which is preliminary data.</text>
</comment>
<dbReference type="InterPro" id="IPR029058">
    <property type="entry name" value="AB_hydrolase_fold"/>
</dbReference>
<feature type="domain" description="AB hydrolase-1" evidence="1">
    <location>
        <begin position="28"/>
        <end position="266"/>
    </location>
</feature>
<dbReference type="SUPFAM" id="SSF53474">
    <property type="entry name" value="alpha/beta-Hydrolases"/>
    <property type="match status" value="1"/>
</dbReference>
<dbReference type="AlphaFoldDB" id="A0A4S4NF05"/>
<dbReference type="OrthoDB" id="9804723at2"/>
<name>A0A4S4NF05_9RHOB</name>
<dbReference type="PANTHER" id="PTHR43798">
    <property type="entry name" value="MONOACYLGLYCEROL LIPASE"/>
    <property type="match status" value="1"/>
</dbReference>
<proteinExistence type="predicted"/>
<dbReference type="Gene3D" id="3.40.50.1820">
    <property type="entry name" value="alpha/beta hydrolase"/>
    <property type="match status" value="1"/>
</dbReference>